<protein>
    <submittedName>
        <fullName evidence="2">Uncharacterized protein</fullName>
    </submittedName>
</protein>
<feature type="non-terminal residue" evidence="2">
    <location>
        <position position="1"/>
    </location>
</feature>
<gene>
    <name evidence="2" type="ORF">Tco_0989815</name>
</gene>
<sequence length="316" mass="35177">RGFLLCRTGCAQRSALKESKSTNFIRPRVSEDVEVDNGSGYATSDNQLNEKSEAIGRKTSIGFGCCCGCCTQLEILRGQGNSGAGRDQRERNSVQQHVPPTPRIRSRANRHGRKSVIEINKFISIVSKFMSLRSTLNQGGLSSFASLVLASIGVCQRARGDIFSRAVLWTYGRREDDALRRCLGVAYALVIPVVLFRDAARLLLRRRAQIVSDCLRVQNFRIPAFLMDSRARDSEGVSPWGAPSLFCHDEGPGLDEIMYRLLTVNFDKISQHTVNCSGTYSTFHGVYLRVLIQHDQGTEVVNQEYLQLLTSRTQGP</sequence>
<dbReference type="Proteomes" id="UP001151760">
    <property type="component" value="Unassembled WGS sequence"/>
</dbReference>
<evidence type="ECO:0000313" key="3">
    <source>
        <dbReference type="Proteomes" id="UP001151760"/>
    </source>
</evidence>
<accession>A0ABQ5EUQ2</accession>
<reference evidence="2" key="1">
    <citation type="journal article" date="2022" name="Int. J. Mol. Sci.">
        <title>Draft Genome of Tanacetum Coccineum: Genomic Comparison of Closely Related Tanacetum-Family Plants.</title>
        <authorList>
            <person name="Yamashiro T."/>
            <person name="Shiraishi A."/>
            <person name="Nakayama K."/>
            <person name="Satake H."/>
        </authorList>
    </citation>
    <scope>NUCLEOTIDE SEQUENCE</scope>
</reference>
<comment type="caution">
    <text evidence="2">The sequence shown here is derived from an EMBL/GenBank/DDBJ whole genome shotgun (WGS) entry which is preliminary data.</text>
</comment>
<keyword evidence="3" id="KW-1185">Reference proteome</keyword>
<dbReference type="EMBL" id="BQNB010016701">
    <property type="protein sequence ID" value="GJT54761.1"/>
    <property type="molecule type" value="Genomic_DNA"/>
</dbReference>
<reference evidence="2" key="2">
    <citation type="submission" date="2022-01" db="EMBL/GenBank/DDBJ databases">
        <authorList>
            <person name="Yamashiro T."/>
            <person name="Shiraishi A."/>
            <person name="Satake H."/>
            <person name="Nakayama K."/>
        </authorList>
    </citation>
    <scope>NUCLEOTIDE SEQUENCE</scope>
</reference>
<evidence type="ECO:0000256" key="1">
    <source>
        <dbReference type="SAM" id="MobiDB-lite"/>
    </source>
</evidence>
<name>A0ABQ5EUQ2_9ASTR</name>
<evidence type="ECO:0000313" key="2">
    <source>
        <dbReference type="EMBL" id="GJT54761.1"/>
    </source>
</evidence>
<proteinExistence type="predicted"/>
<feature type="region of interest" description="Disordered" evidence="1">
    <location>
        <begin position="81"/>
        <end position="110"/>
    </location>
</feature>
<organism evidence="2 3">
    <name type="scientific">Tanacetum coccineum</name>
    <dbReference type="NCBI Taxonomy" id="301880"/>
    <lineage>
        <taxon>Eukaryota</taxon>
        <taxon>Viridiplantae</taxon>
        <taxon>Streptophyta</taxon>
        <taxon>Embryophyta</taxon>
        <taxon>Tracheophyta</taxon>
        <taxon>Spermatophyta</taxon>
        <taxon>Magnoliopsida</taxon>
        <taxon>eudicotyledons</taxon>
        <taxon>Gunneridae</taxon>
        <taxon>Pentapetalae</taxon>
        <taxon>asterids</taxon>
        <taxon>campanulids</taxon>
        <taxon>Asterales</taxon>
        <taxon>Asteraceae</taxon>
        <taxon>Asteroideae</taxon>
        <taxon>Anthemideae</taxon>
        <taxon>Anthemidinae</taxon>
        <taxon>Tanacetum</taxon>
    </lineage>
</organism>